<evidence type="ECO:0000256" key="1">
    <source>
        <dbReference type="ARBA" id="ARBA00022490"/>
    </source>
</evidence>
<dbReference type="PIRSF" id="PIRSF001586">
    <property type="entry name" value="FGAM_synth_I"/>
    <property type="match status" value="1"/>
</dbReference>
<comment type="pathway">
    <text evidence="8">Purine metabolism; IMP biosynthesis via de novo pathway; 5-amino-1-(5-phospho-D-ribosyl)imidazole from N(2)-formyl-N(1)-(5-phospho-D-ribosyl)glycinamide: step 1/2.</text>
</comment>
<keyword evidence="3 8" id="KW-0547">Nucleotide-binding</keyword>
<dbReference type="NCBIfam" id="NF002957">
    <property type="entry name" value="PRK03619.1"/>
    <property type="match status" value="1"/>
</dbReference>
<dbReference type="OrthoDB" id="9804441at2"/>
<evidence type="ECO:0000256" key="5">
    <source>
        <dbReference type="ARBA" id="ARBA00022801"/>
    </source>
</evidence>
<dbReference type="EMBL" id="PGVE01000017">
    <property type="protein sequence ID" value="PLS08434.1"/>
    <property type="molecule type" value="Genomic_DNA"/>
</dbReference>
<keyword evidence="1 8" id="KW-0963">Cytoplasm</keyword>
<evidence type="ECO:0000313" key="9">
    <source>
        <dbReference type="EMBL" id="PLS08434.1"/>
    </source>
</evidence>
<dbReference type="SMART" id="SM01211">
    <property type="entry name" value="GATase_5"/>
    <property type="match status" value="1"/>
</dbReference>
<keyword evidence="6 8" id="KW-0067">ATP-binding</keyword>
<accession>A0A2N5HSE1</accession>
<dbReference type="NCBIfam" id="TIGR01737">
    <property type="entry name" value="FGAM_synth_I"/>
    <property type="match status" value="1"/>
</dbReference>
<dbReference type="HAMAP" id="MF_00421">
    <property type="entry name" value="PurQ"/>
    <property type="match status" value="1"/>
</dbReference>
<dbReference type="Proteomes" id="UP000234950">
    <property type="component" value="Unassembled WGS sequence"/>
</dbReference>
<dbReference type="PROSITE" id="PS51273">
    <property type="entry name" value="GATASE_TYPE_1"/>
    <property type="match status" value="1"/>
</dbReference>
<dbReference type="GO" id="GO:0004359">
    <property type="term" value="F:glutaminase activity"/>
    <property type="evidence" value="ECO:0007669"/>
    <property type="project" value="UniProtKB-EC"/>
</dbReference>
<evidence type="ECO:0000256" key="7">
    <source>
        <dbReference type="ARBA" id="ARBA00022962"/>
    </source>
</evidence>
<gene>
    <name evidence="8" type="primary">purQ</name>
    <name evidence="9" type="ORF">CVD27_03245</name>
</gene>
<comment type="function">
    <text evidence="8">Part of the phosphoribosylformylglycinamidine synthase complex involved in the purines biosynthetic pathway. Catalyzes the ATP-dependent conversion of formylglycinamide ribonucleotide (FGAR) and glutamine to yield formylglycinamidine ribonucleotide (FGAM) and glutamate. The FGAM synthase complex is composed of three subunits. PurQ produces an ammonia molecule by converting glutamine to glutamate. PurL transfers the ammonia molecule to FGAR to form FGAM in an ATP-dependent manner. PurS interacts with PurQ and PurL and is thought to assist in the transfer of the ammonia molecule from PurQ to PurL.</text>
</comment>
<keyword evidence="2 8" id="KW-0436">Ligase</keyword>
<dbReference type="InterPro" id="IPR010075">
    <property type="entry name" value="PRibForGlyAmidine_synth_PurQ"/>
</dbReference>
<comment type="catalytic activity">
    <reaction evidence="8">
        <text>N(2)-formyl-N(1)-(5-phospho-beta-D-ribosyl)glycinamide + L-glutamine + ATP + H2O = 2-formamido-N(1)-(5-O-phospho-beta-D-ribosyl)acetamidine + L-glutamate + ADP + phosphate + H(+)</text>
        <dbReference type="Rhea" id="RHEA:17129"/>
        <dbReference type="ChEBI" id="CHEBI:15377"/>
        <dbReference type="ChEBI" id="CHEBI:15378"/>
        <dbReference type="ChEBI" id="CHEBI:29985"/>
        <dbReference type="ChEBI" id="CHEBI:30616"/>
        <dbReference type="ChEBI" id="CHEBI:43474"/>
        <dbReference type="ChEBI" id="CHEBI:58359"/>
        <dbReference type="ChEBI" id="CHEBI:147286"/>
        <dbReference type="ChEBI" id="CHEBI:147287"/>
        <dbReference type="ChEBI" id="CHEBI:456216"/>
        <dbReference type="EC" id="6.3.5.3"/>
    </reaction>
</comment>
<dbReference type="GO" id="GO:0005737">
    <property type="term" value="C:cytoplasm"/>
    <property type="evidence" value="ECO:0007669"/>
    <property type="project" value="UniProtKB-SubCell"/>
</dbReference>
<dbReference type="UniPathway" id="UPA00074">
    <property type="reaction ID" value="UER00128"/>
</dbReference>
<dbReference type="InterPro" id="IPR029062">
    <property type="entry name" value="Class_I_gatase-like"/>
</dbReference>
<feature type="active site" evidence="8">
    <location>
        <position position="195"/>
    </location>
</feature>
<evidence type="ECO:0000256" key="3">
    <source>
        <dbReference type="ARBA" id="ARBA00022741"/>
    </source>
</evidence>
<organism evidence="9 10">
    <name type="scientific">Neobacillus cucumis</name>
    <dbReference type="NCBI Taxonomy" id="1740721"/>
    <lineage>
        <taxon>Bacteria</taxon>
        <taxon>Bacillati</taxon>
        <taxon>Bacillota</taxon>
        <taxon>Bacilli</taxon>
        <taxon>Bacillales</taxon>
        <taxon>Bacillaceae</taxon>
        <taxon>Neobacillus</taxon>
    </lineage>
</organism>
<dbReference type="GO" id="GO:0006189">
    <property type="term" value="P:'de novo' IMP biosynthetic process"/>
    <property type="evidence" value="ECO:0007669"/>
    <property type="project" value="UniProtKB-UniRule"/>
</dbReference>
<comment type="subcellular location">
    <subcellularLocation>
        <location evidence="8">Cytoplasm</location>
    </subcellularLocation>
</comment>
<protein>
    <recommendedName>
        <fullName evidence="8">Phosphoribosylformylglycinamidine synthase subunit PurQ</fullName>
        <shortName evidence="8">FGAM synthase</shortName>
        <ecNumber evidence="8">6.3.5.3</ecNumber>
    </recommendedName>
    <alternativeName>
        <fullName evidence="8">Formylglycinamide ribonucleotide amidotransferase subunit I</fullName>
        <shortName evidence="8">FGAR amidotransferase I</shortName>
        <shortName evidence="8">FGAR-AT I</shortName>
    </alternativeName>
    <alternativeName>
        <fullName evidence="8">Glutaminase PurQ</fullName>
        <ecNumber evidence="8">3.5.1.2</ecNumber>
    </alternativeName>
    <alternativeName>
        <fullName evidence="8">Phosphoribosylformylglycinamidine synthase subunit I</fullName>
    </alternativeName>
</protein>
<dbReference type="SUPFAM" id="SSF52317">
    <property type="entry name" value="Class I glutamine amidotransferase-like"/>
    <property type="match status" value="1"/>
</dbReference>
<comment type="subunit">
    <text evidence="8">Part of the FGAM synthase complex composed of 1 PurL, 1 PurQ and 2 PurS subunits.</text>
</comment>
<dbReference type="Gene3D" id="3.40.50.880">
    <property type="match status" value="1"/>
</dbReference>
<feature type="active site" description="Nucleophile" evidence="8">
    <location>
        <position position="86"/>
    </location>
</feature>
<comment type="caution">
    <text evidence="9">The sequence shown here is derived from an EMBL/GenBank/DDBJ whole genome shotgun (WGS) entry which is preliminary data.</text>
</comment>
<evidence type="ECO:0000256" key="6">
    <source>
        <dbReference type="ARBA" id="ARBA00022840"/>
    </source>
</evidence>
<keyword evidence="10" id="KW-1185">Reference proteome</keyword>
<dbReference type="AlphaFoldDB" id="A0A2N5HSE1"/>
<keyword evidence="5 8" id="KW-0378">Hydrolase</keyword>
<dbReference type="FunFam" id="3.40.50.880:FF:000019">
    <property type="entry name" value="Phosphoribosylformylglycinamidine synthase subunit PurQ"/>
    <property type="match status" value="1"/>
</dbReference>
<keyword evidence="7 8" id="KW-0315">Glutamine amidotransferase</keyword>
<evidence type="ECO:0000256" key="8">
    <source>
        <dbReference type="HAMAP-Rule" id="MF_00421"/>
    </source>
</evidence>
<evidence type="ECO:0000313" key="10">
    <source>
        <dbReference type="Proteomes" id="UP000234950"/>
    </source>
</evidence>
<dbReference type="PANTHER" id="PTHR47552:SF1">
    <property type="entry name" value="PHOSPHORIBOSYLFORMYLGLYCINAMIDINE SYNTHASE SUBUNIT PURQ"/>
    <property type="match status" value="1"/>
</dbReference>
<keyword evidence="4 8" id="KW-0658">Purine biosynthesis</keyword>
<dbReference type="EC" id="6.3.5.3" evidence="8"/>
<feature type="active site" evidence="8">
    <location>
        <position position="197"/>
    </location>
</feature>
<dbReference type="PANTHER" id="PTHR47552">
    <property type="entry name" value="PHOSPHORIBOSYLFORMYLGLYCINAMIDINE SYNTHASE SUBUNIT PURQ"/>
    <property type="match status" value="1"/>
</dbReference>
<dbReference type="EC" id="3.5.1.2" evidence="8"/>
<dbReference type="CDD" id="cd01740">
    <property type="entry name" value="GATase1_FGAR_AT"/>
    <property type="match status" value="1"/>
</dbReference>
<evidence type="ECO:0000256" key="2">
    <source>
        <dbReference type="ARBA" id="ARBA00022598"/>
    </source>
</evidence>
<dbReference type="Pfam" id="PF13507">
    <property type="entry name" value="GATase_5"/>
    <property type="match status" value="1"/>
</dbReference>
<sequence length="227" mass="25372">MNFAVLVFPGSNCDVDMYKAVLDTIEQSVEYVWHLETDLSKYDAILVPGGFSYGDYLRPGAVASLSPVMEQVKIAAEEGKLVLGVCNGFQILTEAGLLPGALRRNQRLKFHCDTIDLTVENNQTPFTLEYQEGETIRIPIAHGDGNYYCDQETLEQLEQNNQIVFRYKGTNPNGSISEIAGVINERGNVLGLMPHPERAVHKWLGTDDGKRMFSSILSYWRQQHGTA</sequence>
<evidence type="ECO:0000256" key="4">
    <source>
        <dbReference type="ARBA" id="ARBA00022755"/>
    </source>
</evidence>
<comment type="catalytic activity">
    <reaction evidence="8">
        <text>L-glutamine + H2O = L-glutamate + NH4(+)</text>
        <dbReference type="Rhea" id="RHEA:15889"/>
        <dbReference type="ChEBI" id="CHEBI:15377"/>
        <dbReference type="ChEBI" id="CHEBI:28938"/>
        <dbReference type="ChEBI" id="CHEBI:29985"/>
        <dbReference type="ChEBI" id="CHEBI:58359"/>
        <dbReference type="EC" id="3.5.1.2"/>
    </reaction>
</comment>
<name>A0A2N5HSE1_9BACI</name>
<reference evidence="9 10" key="1">
    <citation type="submission" date="2017-11" db="EMBL/GenBank/DDBJ databases">
        <title>Comparitive Functional Genomics of Dry Heat Resistant strains isolated from the Viking Spacecraft.</title>
        <authorList>
            <person name="Seuylemezian A."/>
            <person name="Cooper K."/>
            <person name="Vaishampayan P."/>
        </authorList>
    </citation>
    <scope>NUCLEOTIDE SEQUENCE [LARGE SCALE GENOMIC DNA]</scope>
    <source>
        <strain evidence="9 10">V32-6</strain>
    </source>
</reference>
<proteinExistence type="inferred from homology"/>
<dbReference type="GO" id="GO:0005524">
    <property type="term" value="F:ATP binding"/>
    <property type="evidence" value="ECO:0007669"/>
    <property type="project" value="UniProtKB-KW"/>
</dbReference>
<dbReference type="RefSeq" id="WP_101646453.1">
    <property type="nucleotide sequence ID" value="NZ_PGVE01000017.1"/>
</dbReference>
<dbReference type="GO" id="GO:0004642">
    <property type="term" value="F:phosphoribosylformylglycinamidine synthase activity"/>
    <property type="evidence" value="ECO:0007669"/>
    <property type="project" value="UniProtKB-UniRule"/>
</dbReference>